<dbReference type="EMBL" id="KV454290">
    <property type="protein sequence ID" value="ODQ75580.1"/>
    <property type="molecule type" value="Genomic_DNA"/>
</dbReference>
<evidence type="ECO:0000313" key="1">
    <source>
        <dbReference type="EMBL" id="ODQ75580.1"/>
    </source>
</evidence>
<dbReference type="Gene3D" id="1.10.8.80">
    <property type="entry name" value="Magnesium chelatase subunit I, C-Terminal domain"/>
    <property type="match status" value="1"/>
</dbReference>
<dbReference type="OrthoDB" id="5582146at2759"/>
<organism evidence="1 2">
    <name type="scientific">Lipomyces starkeyi NRRL Y-11557</name>
    <dbReference type="NCBI Taxonomy" id="675824"/>
    <lineage>
        <taxon>Eukaryota</taxon>
        <taxon>Fungi</taxon>
        <taxon>Dikarya</taxon>
        <taxon>Ascomycota</taxon>
        <taxon>Saccharomycotina</taxon>
        <taxon>Lipomycetes</taxon>
        <taxon>Lipomycetales</taxon>
        <taxon>Lipomycetaceae</taxon>
        <taxon>Lipomyces</taxon>
    </lineage>
</organism>
<name>A0A1E3QD84_LIPST</name>
<dbReference type="AlphaFoldDB" id="A0A1E3QD84"/>
<dbReference type="Proteomes" id="UP000094385">
    <property type="component" value="Unassembled WGS sequence"/>
</dbReference>
<dbReference type="InterPro" id="IPR052041">
    <property type="entry name" value="Nucleic_acid_metab_PIN/TRAM"/>
</dbReference>
<reference evidence="1 2" key="1">
    <citation type="journal article" date="2016" name="Proc. Natl. Acad. Sci. U.S.A.">
        <title>Comparative genomics of biotechnologically important yeasts.</title>
        <authorList>
            <person name="Riley R."/>
            <person name="Haridas S."/>
            <person name="Wolfe K.H."/>
            <person name="Lopes M.R."/>
            <person name="Hittinger C.T."/>
            <person name="Goeker M."/>
            <person name="Salamov A.A."/>
            <person name="Wisecaver J.H."/>
            <person name="Long T.M."/>
            <person name="Calvey C.H."/>
            <person name="Aerts A.L."/>
            <person name="Barry K.W."/>
            <person name="Choi C."/>
            <person name="Clum A."/>
            <person name="Coughlan A.Y."/>
            <person name="Deshpande S."/>
            <person name="Douglass A.P."/>
            <person name="Hanson S.J."/>
            <person name="Klenk H.-P."/>
            <person name="LaButti K.M."/>
            <person name="Lapidus A."/>
            <person name="Lindquist E.A."/>
            <person name="Lipzen A.M."/>
            <person name="Meier-Kolthoff J.P."/>
            <person name="Ohm R.A."/>
            <person name="Otillar R.P."/>
            <person name="Pangilinan J.L."/>
            <person name="Peng Y."/>
            <person name="Rokas A."/>
            <person name="Rosa C.A."/>
            <person name="Scheuner C."/>
            <person name="Sibirny A.A."/>
            <person name="Slot J.C."/>
            <person name="Stielow J.B."/>
            <person name="Sun H."/>
            <person name="Kurtzman C.P."/>
            <person name="Blackwell M."/>
            <person name="Grigoriev I.V."/>
            <person name="Jeffries T.W."/>
        </authorList>
    </citation>
    <scope>NUCLEOTIDE SEQUENCE [LARGE SCALE GENOMIC DNA]</scope>
    <source>
        <strain evidence="1 2">NRRL Y-11557</strain>
    </source>
</reference>
<gene>
    <name evidence="1" type="ORF">LIPSTDRAFT_1022</name>
</gene>
<protein>
    <recommendedName>
        <fullName evidence="3">Magnesium chelatase</fullName>
    </recommendedName>
</protein>
<proteinExistence type="predicted"/>
<sequence length="366" mass="40719">MDLLSKVAMLKETAGFDFDTDLFVGLLASLVGRQHAIVTVDNDMYLDFTEKMILLIASNIFGFTTTSVMCAPGTTTEEFANSILITSESVPGSFSPLPSALFDKAAEYPWNGSRTDVNQQPGMLTQQQRGFNSHGQRFSNLVVIRNLDQSSNYVQAQLLEILRTKKLVTSKGLFITPPSFLVIPLLSKGNMRLHLFPYLLDHFFISHSYEPSNVDESGTEFGKWTPPISLPPMTLQCLFSVKDIDALSSIATSVCISADIRRYMHDIMVFLRMHRAIRGGISARASRDFELLIRCLCPLHGIGFATPSIVVIAARKTYSHRITISSPEDDRSVLYGSETEALSKFIQHWTPDIVLDDVLDTVPVPM</sequence>
<accession>A0A1E3QD84</accession>
<evidence type="ECO:0008006" key="3">
    <source>
        <dbReference type="Google" id="ProtNLM"/>
    </source>
</evidence>
<dbReference type="PANTHER" id="PTHR11603">
    <property type="entry name" value="AAA FAMILY ATPASE"/>
    <property type="match status" value="1"/>
</dbReference>
<dbReference type="PANTHER" id="PTHR11603:SF132">
    <property type="entry name" value="C2H2-TYPE DOMAIN-CONTAINING PROTEIN"/>
    <property type="match status" value="1"/>
</dbReference>
<keyword evidence="2" id="KW-1185">Reference proteome</keyword>
<evidence type="ECO:0000313" key="2">
    <source>
        <dbReference type="Proteomes" id="UP000094385"/>
    </source>
</evidence>